<dbReference type="SMART" id="SM00060">
    <property type="entry name" value="FN3"/>
    <property type="match status" value="1"/>
</dbReference>
<dbReference type="AlphaFoldDB" id="A0A1Q5PJW6"/>
<organism evidence="11 12">
    <name type="scientific">Boudabousia marimammalium</name>
    <dbReference type="NCBI Taxonomy" id="156892"/>
    <lineage>
        <taxon>Bacteria</taxon>
        <taxon>Bacillati</taxon>
        <taxon>Actinomycetota</taxon>
        <taxon>Actinomycetes</taxon>
        <taxon>Actinomycetales</taxon>
        <taxon>Actinomycetaceae</taxon>
        <taxon>Boudabousia</taxon>
    </lineage>
</organism>
<dbReference type="Pfam" id="PF00746">
    <property type="entry name" value="Gram_pos_anchor"/>
    <property type="match status" value="1"/>
</dbReference>
<keyword evidence="5" id="KW-0326">Glycosidase</keyword>
<comment type="caution">
    <text evidence="11">The sequence shown here is derived from an EMBL/GenBank/DDBJ whole genome shotgun (WGS) entry which is preliminary data.</text>
</comment>
<dbReference type="SUPFAM" id="SSF49265">
    <property type="entry name" value="Fibronectin type III"/>
    <property type="match status" value="1"/>
</dbReference>
<evidence type="ECO:0000256" key="1">
    <source>
        <dbReference type="ARBA" id="ARBA00022512"/>
    </source>
</evidence>
<keyword evidence="8" id="KW-1133">Transmembrane helix</keyword>
<dbReference type="STRING" id="156892.BM477_07275"/>
<feature type="region of interest" description="Disordered" evidence="7">
    <location>
        <begin position="687"/>
        <end position="716"/>
    </location>
</feature>
<evidence type="ECO:0000256" key="9">
    <source>
        <dbReference type="SAM" id="SignalP"/>
    </source>
</evidence>
<keyword evidence="12" id="KW-1185">Reference proteome</keyword>
<keyword evidence="1" id="KW-0134">Cell wall</keyword>
<evidence type="ECO:0000313" key="12">
    <source>
        <dbReference type="Proteomes" id="UP000186465"/>
    </source>
</evidence>
<evidence type="ECO:0000256" key="7">
    <source>
        <dbReference type="SAM" id="MobiDB-lite"/>
    </source>
</evidence>
<evidence type="ECO:0000259" key="10">
    <source>
        <dbReference type="PROSITE" id="PS50853"/>
    </source>
</evidence>
<dbReference type="InterPro" id="IPR019931">
    <property type="entry name" value="LPXTG_anchor"/>
</dbReference>
<dbReference type="Gene3D" id="2.120.10.30">
    <property type="entry name" value="TolB, C-terminal domain"/>
    <property type="match status" value="1"/>
</dbReference>
<evidence type="ECO:0000256" key="2">
    <source>
        <dbReference type="ARBA" id="ARBA00022525"/>
    </source>
</evidence>
<feature type="transmembrane region" description="Helical" evidence="8">
    <location>
        <begin position="725"/>
        <end position="743"/>
    </location>
</feature>
<dbReference type="GO" id="GO:0016798">
    <property type="term" value="F:hydrolase activity, acting on glycosyl bonds"/>
    <property type="evidence" value="ECO:0007669"/>
    <property type="project" value="UniProtKB-KW"/>
</dbReference>
<gene>
    <name evidence="11" type="ORF">BM477_07275</name>
</gene>
<keyword evidence="5" id="KW-0378">Hydrolase</keyword>
<keyword evidence="3 9" id="KW-0732">Signal</keyword>
<keyword evidence="8" id="KW-0812">Transmembrane</keyword>
<evidence type="ECO:0000256" key="3">
    <source>
        <dbReference type="ARBA" id="ARBA00022729"/>
    </source>
</evidence>
<feature type="compositionally biased region" description="Low complexity" evidence="7">
    <location>
        <begin position="689"/>
        <end position="701"/>
    </location>
</feature>
<dbReference type="GO" id="GO:0000272">
    <property type="term" value="P:polysaccharide catabolic process"/>
    <property type="evidence" value="ECO:0007669"/>
    <property type="project" value="UniProtKB-KW"/>
</dbReference>
<dbReference type="PROSITE" id="PS50853">
    <property type="entry name" value="FN3"/>
    <property type="match status" value="1"/>
</dbReference>
<dbReference type="InterPro" id="IPR003961">
    <property type="entry name" value="FN3_dom"/>
</dbReference>
<evidence type="ECO:0000256" key="4">
    <source>
        <dbReference type="ARBA" id="ARBA00023088"/>
    </source>
</evidence>
<keyword evidence="6" id="KW-0624">Polysaccharide degradation</keyword>
<keyword evidence="2" id="KW-0964">Secreted</keyword>
<protein>
    <recommendedName>
        <fullName evidence="10">Fibronectin type-III domain-containing protein</fullName>
    </recommendedName>
</protein>
<dbReference type="NCBIfam" id="TIGR01167">
    <property type="entry name" value="LPXTG_anchor"/>
    <property type="match status" value="1"/>
</dbReference>
<dbReference type="Pfam" id="PF00041">
    <property type="entry name" value="fn3"/>
    <property type="match status" value="1"/>
</dbReference>
<accession>A0A1Q5PJW6</accession>
<dbReference type="InterPro" id="IPR013783">
    <property type="entry name" value="Ig-like_fold"/>
</dbReference>
<reference evidence="12" key="1">
    <citation type="submission" date="2016-11" db="EMBL/GenBank/DDBJ databases">
        <title>Actinomyces gypaetusis sp. nov. isolated from Gypaetus barbatus in Qinghai Tibet Plateau China.</title>
        <authorList>
            <person name="Meng X."/>
        </authorList>
    </citation>
    <scope>NUCLEOTIDE SEQUENCE [LARGE SCALE GENOMIC DNA]</scope>
    <source>
        <strain evidence="12">DSM 15383</strain>
    </source>
</reference>
<evidence type="ECO:0000256" key="6">
    <source>
        <dbReference type="ARBA" id="ARBA00023326"/>
    </source>
</evidence>
<dbReference type="Pfam" id="PF24346">
    <property type="entry name" value="DUF7507"/>
    <property type="match status" value="1"/>
</dbReference>
<dbReference type="Proteomes" id="UP000186465">
    <property type="component" value="Unassembled WGS sequence"/>
</dbReference>
<sequence>MTAATGLALAPVATALAEPACAAPNEETGWRTSLDYTAGKAEGSGKWGLIGDVKTRNSRPTYISRNGDVTDNNSADVRPCGEGAVGCRDVTYNYGVGVNPVTGDLWVSDSGKVCHGRFACSAAGLGFLNQGQAGTPRVFQYAPTGTDQEDATDYKGNGKYNVQPADRNYGIGKQFVELANRTVHQNEYVSAQIPNLVHGPRGITFTKDGTTWVVDSESRQPNNATNPNRIKRYAPDGTIIAGAGVAGTWVTGSTTPGNFNSGYSVSLTTRPDGSVLANAEVDDTLVVFAPDGTPLPKIKLDNPTMTGGLTHPFAPHANGNRYINPYGVASDPEDGSLYLSLVNFRDDDKNTMAPFIEKRAADGTTVTQFVGEGRFNEGDVTFGPFVNDVAGSPTYRHMFAWSQSQSAIQEFDKDGNFIREWINGSTADANEQETSKTVATPNMAIPRGIDFDKNGFMYVTIGEGTDNARVQVYGMTPNPIDQASAKYVDSNYQSATVTWVDAPDTPGAADSKSDVLDYSIELSEDNGATWNLIERDRSIVKSYTLENLDPAKDYLVRIAAWNEAGNGDWRIAPLRKARIELTKQGAFDANANQINWTFAITNTGKCPLTNVEITDTLTGISGITYDWANVATQGTLAPNESINASTTSAIEMQNQSQTVVNTAAVTAAAGNLEVADTAEATVIIPTVKPTPDTTPEATAEGTTEETPEVAPGGQLPKTGSTSLTATLYTVFAGITIGTGLILFRRRNAS</sequence>
<feature type="chain" id="PRO_5012298809" description="Fibronectin type-III domain-containing protein" evidence="9">
    <location>
        <begin position="23"/>
        <end position="749"/>
    </location>
</feature>
<evidence type="ECO:0000313" key="11">
    <source>
        <dbReference type="EMBL" id="OKL46224.1"/>
    </source>
</evidence>
<keyword evidence="4" id="KW-0572">Peptidoglycan-anchor</keyword>
<dbReference type="InterPro" id="IPR011042">
    <property type="entry name" value="6-blade_b-propeller_TolB-like"/>
</dbReference>
<evidence type="ECO:0000256" key="8">
    <source>
        <dbReference type="SAM" id="Phobius"/>
    </source>
</evidence>
<feature type="domain" description="Fibronectin type-III" evidence="10">
    <location>
        <begin position="479"/>
        <end position="585"/>
    </location>
</feature>
<dbReference type="InterPro" id="IPR055354">
    <property type="entry name" value="DUF7507"/>
</dbReference>
<name>A0A1Q5PJW6_9ACTO</name>
<dbReference type="CDD" id="cd00063">
    <property type="entry name" value="FN3"/>
    <property type="match status" value="1"/>
</dbReference>
<keyword evidence="6" id="KW-0119">Carbohydrate metabolism</keyword>
<feature type="signal peptide" evidence="9">
    <location>
        <begin position="1"/>
        <end position="22"/>
    </location>
</feature>
<dbReference type="SUPFAM" id="SSF63829">
    <property type="entry name" value="Calcium-dependent phosphotriesterase"/>
    <property type="match status" value="1"/>
</dbReference>
<keyword evidence="8" id="KW-0472">Membrane</keyword>
<dbReference type="Gene3D" id="2.60.40.10">
    <property type="entry name" value="Immunoglobulins"/>
    <property type="match status" value="1"/>
</dbReference>
<dbReference type="EMBL" id="MPDM01000009">
    <property type="protein sequence ID" value="OKL46224.1"/>
    <property type="molecule type" value="Genomic_DNA"/>
</dbReference>
<proteinExistence type="predicted"/>
<evidence type="ECO:0000256" key="5">
    <source>
        <dbReference type="ARBA" id="ARBA00023295"/>
    </source>
</evidence>
<dbReference type="InterPro" id="IPR036116">
    <property type="entry name" value="FN3_sf"/>
</dbReference>